<sequence>MKNLDSKVDRIVNNGMKFGIEKYPILSSENASLMWMQMNPRAKHEQFLSNEFPPDFTFDYMNNLLHRIFILGRTSTGTRFVIY</sequence>
<proteinExistence type="predicted"/>
<protein>
    <submittedName>
        <fullName evidence="1">Uncharacterized protein</fullName>
    </submittedName>
</protein>
<dbReference type="AlphaFoldDB" id="A0A3P8CVZ5"/>
<name>A0A3P8CVZ5_HAEPC</name>
<keyword evidence="2" id="KW-1185">Reference proteome</keyword>
<accession>A0A3P8CVZ5</accession>
<organism evidence="1 2">
    <name type="scientific">Haemonchus placei</name>
    <name type="common">Barber's pole worm</name>
    <dbReference type="NCBI Taxonomy" id="6290"/>
    <lineage>
        <taxon>Eukaryota</taxon>
        <taxon>Metazoa</taxon>
        <taxon>Ecdysozoa</taxon>
        <taxon>Nematoda</taxon>
        <taxon>Chromadorea</taxon>
        <taxon>Rhabditida</taxon>
        <taxon>Rhabditina</taxon>
        <taxon>Rhabditomorpha</taxon>
        <taxon>Strongyloidea</taxon>
        <taxon>Trichostrongylidae</taxon>
        <taxon>Haemonchus</taxon>
    </lineage>
</organism>
<evidence type="ECO:0000313" key="1">
    <source>
        <dbReference type="EMBL" id="VDO88432.1"/>
    </source>
</evidence>
<evidence type="ECO:0000313" key="2">
    <source>
        <dbReference type="Proteomes" id="UP000268014"/>
    </source>
</evidence>
<dbReference type="OrthoDB" id="5873128at2759"/>
<dbReference type="EMBL" id="UZAF01023090">
    <property type="protein sequence ID" value="VDO88432.1"/>
    <property type="molecule type" value="Genomic_DNA"/>
</dbReference>
<gene>
    <name evidence="1" type="ORF">HPLM_LOCUS21195</name>
</gene>
<reference evidence="1 2" key="1">
    <citation type="submission" date="2018-11" db="EMBL/GenBank/DDBJ databases">
        <authorList>
            <consortium name="Pathogen Informatics"/>
        </authorList>
    </citation>
    <scope>NUCLEOTIDE SEQUENCE [LARGE SCALE GENOMIC DNA]</scope>
    <source>
        <strain evidence="1 2">MHpl1</strain>
    </source>
</reference>
<dbReference type="Proteomes" id="UP000268014">
    <property type="component" value="Unassembled WGS sequence"/>
</dbReference>